<evidence type="ECO:0000259" key="1">
    <source>
        <dbReference type="PROSITE" id="PS50035"/>
    </source>
</evidence>
<protein>
    <submittedName>
        <fullName evidence="2">Major cardiolipin synthase ClsA</fullName>
        <ecNumber evidence="2">2.7.8.-</ecNumber>
    </submittedName>
</protein>
<dbReference type="Pfam" id="PF13091">
    <property type="entry name" value="PLDc_2"/>
    <property type="match status" value="2"/>
</dbReference>
<dbReference type="GO" id="GO:0030572">
    <property type="term" value="F:phosphatidyltransferase activity"/>
    <property type="evidence" value="ECO:0007669"/>
    <property type="project" value="UniProtKB-ARBA"/>
</dbReference>
<keyword evidence="2" id="KW-0808">Transferase</keyword>
<feature type="domain" description="PLD phosphodiesterase" evidence="1">
    <location>
        <begin position="57"/>
        <end position="84"/>
    </location>
</feature>
<dbReference type="SMART" id="SM00155">
    <property type="entry name" value="PLDc"/>
    <property type="match status" value="2"/>
</dbReference>
<reference evidence="2" key="1">
    <citation type="submission" date="2019-08" db="EMBL/GenBank/DDBJ databases">
        <authorList>
            <person name="Kucharzyk K."/>
            <person name="Murdoch R.W."/>
            <person name="Higgins S."/>
            <person name="Loffler F."/>
        </authorList>
    </citation>
    <scope>NUCLEOTIDE SEQUENCE</scope>
</reference>
<feature type="domain" description="PLD phosphodiesterase" evidence="1">
    <location>
        <begin position="236"/>
        <end position="263"/>
    </location>
</feature>
<gene>
    <name evidence="2" type="primary">clsA_26</name>
    <name evidence="2" type="ORF">SDC9_90851</name>
</gene>
<name>A0A644ZZZ2_9ZZZZ</name>
<dbReference type="GO" id="GO:0032049">
    <property type="term" value="P:cardiolipin biosynthetic process"/>
    <property type="evidence" value="ECO:0007669"/>
    <property type="project" value="UniProtKB-ARBA"/>
</dbReference>
<proteinExistence type="predicted"/>
<accession>A0A644ZZZ2</accession>
<evidence type="ECO:0000313" key="2">
    <source>
        <dbReference type="EMBL" id="MPM44173.1"/>
    </source>
</evidence>
<comment type="caution">
    <text evidence="2">The sequence shown here is derived from an EMBL/GenBank/DDBJ whole genome shotgun (WGS) entry which is preliminary data.</text>
</comment>
<dbReference type="PANTHER" id="PTHR21248:SF22">
    <property type="entry name" value="PHOSPHOLIPASE D"/>
    <property type="match status" value="1"/>
</dbReference>
<dbReference type="InterPro" id="IPR001736">
    <property type="entry name" value="PLipase_D/transphosphatidylase"/>
</dbReference>
<sequence>MAALKERAAAGVEVHIIFDDFGNLTRFSDAALQDVQNAGIEVQVFNPVHRYVNRIYFNYRDHRKIAVIDGYWAYTGGINLADEYANLFERFGRWKDSAVRIEGDGAWGLAAQFIQMWEMMGGTLPNEDDYYRARTDGPESFGFCQAFTDGPLNNPDNPVEDTFLQLIAASTRFLYITTPYYAVETAMQRALCIAADSGVDVRLMVPAVPDKRYAYMVAETYWGELMSHGVKIYKYAPGFIHAKSVMVDRKMGLVGSTNMDYRSFQLHFECAAMLYDMPAVEELLEDMDQIMAESVSYTMEDWKKRPWYRRAFASILKLGAIWL</sequence>
<dbReference type="EMBL" id="VSSQ01010377">
    <property type="protein sequence ID" value="MPM44173.1"/>
    <property type="molecule type" value="Genomic_DNA"/>
</dbReference>
<dbReference type="EC" id="2.7.8.-" evidence="2"/>
<organism evidence="2">
    <name type="scientific">bioreactor metagenome</name>
    <dbReference type="NCBI Taxonomy" id="1076179"/>
    <lineage>
        <taxon>unclassified sequences</taxon>
        <taxon>metagenomes</taxon>
        <taxon>ecological metagenomes</taxon>
    </lineage>
</organism>
<dbReference type="Gene3D" id="3.30.870.10">
    <property type="entry name" value="Endonuclease Chain A"/>
    <property type="match status" value="2"/>
</dbReference>
<dbReference type="PANTHER" id="PTHR21248">
    <property type="entry name" value="CARDIOLIPIN SYNTHASE"/>
    <property type="match status" value="1"/>
</dbReference>
<dbReference type="PROSITE" id="PS50035">
    <property type="entry name" value="PLD"/>
    <property type="match status" value="2"/>
</dbReference>
<dbReference type="SUPFAM" id="SSF56024">
    <property type="entry name" value="Phospholipase D/nuclease"/>
    <property type="match status" value="2"/>
</dbReference>
<dbReference type="InterPro" id="IPR025202">
    <property type="entry name" value="PLD-like_dom"/>
</dbReference>
<dbReference type="AlphaFoldDB" id="A0A644ZZZ2"/>